<feature type="domain" description="Glycosyl transferase family 1" evidence="1">
    <location>
        <begin position="234"/>
        <end position="375"/>
    </location>
</feature>
<sequence length="409" mass="43633">MHIAVIADFAEASGGAQSVAIQSALALAAEGLRVTYIHGIEGPADPRLASAGIAVVSLGQADIWDRSALGGLGAGLWNRPAAARLAAVLDGLPPGRTVLHLHQWTRSLSPAAFPVLLRSGHPLVLTLHDYFVACPNGVYYRFERDEPCSLRPLSAACVAAPCDPRSVAHKGVRVLRAVLTRAALHGHRLDVVHVSDRARDTVAPFLPSHVRQHRIDNPVEVEQDVPAEIGAASKLAFIGRLTREKGADLVASAARRAGMPAMFVGEGPAADAIRAANPAAEMLGWRSRAELDRLMREEVRAVVAPSRWYETGPLTVYEALAAGVPAIASDRTGAAEKVVSGETGLVVEPQLEALSSAFRRLADTALVRRMGRAAHERYWQAPLSPERHAAALIRLYAGLLADRPRLPAF</sequence>
<dbReference type="Gene3D" id="3.40.50.2000">
    <property type="entry name" value="Glycogen Phosphorylase B"/>
    <property type="match status" value="2"/>
</dbReference>
<protein>
    <submittedName>
        <fullName evidence="2">Glycosyltransferase</fullName>
    </submittedName>
</protein>
<organism evidence="2 3">
    <name type="scientific">Enterovirga aerilata</name>
    <dbReference type="NCBI Taxonomy" id="2730920"/>
    <lineage>
        <taxon>Bacteria</taxon>
        <taxon>Pseudomonadati</taxon>
        <taxon>Pseudomonadota</taxon>
        <taxon>Alphaproteobacteria</taxon>
        <taxon>Hyphomicrobiales</taxon>
        <taxon>Methylobacteriaceae</taxon>
        <taxon>Enterovirga</taxon>
    </lineage>
</organism>
<dbReference type="Pfam" id="PF00534">
    <property type="entry name" value="Glycos_transf_1"/>
    <property type="match status" value="1"/>
</dbReference>
<accession>A0A849I6Z8</accession>
<gene>
    <name evidence="2" type="ORF">HJG44_05535</name>
</gene>
<dbReference type="PANTHER" id="PTHR12526">
    <property type="entry name" value="GLYCOSYLTRANSFERASE"/>
    <property type="match status" value="1"/>
</dbReference>
<proteinExistence type="predicted"/>
<dbReference type="GO" id="GO:0016757">
    <property type="term" value="F:glycosyltransferase activity"/>
    <property type="evidence" value="ECO:0007669"/>
    <property type="project" value="InterPro"/>
</dbReference>
<dbReference type="EMBL" id="JABEPP010000002">
    <property type="protein sequence ID" value="NNM71860.1"/>
    <property type="molecule type" value="Genomic_DNA"/>
</dbReference>
<evidence type="ECO:0000313" key="3">
    <source>
        <dbReference type="Proteomes" id="UP000564885"/>
    </source>
</evidence>
<evidence type="ECO:0000259" key="1">
    <source>
        <dbReference type="Pfam" id="PF00534"/>
    </source>
</evidence>
<dbReference type="SUPFAM" id="SSF53756">
    <property type="entry name" value="UDP-Glycosyltransferase/glycogen phosphorylase"/>
    <property type="match status" value="1"/>
</dbReference>
<keyword evidence="3" id="KW-1185">Reference proteome</keyword>
<name>A0A849I6Z8_9HYPH</name>
<evidence type="ECO:0000313" key="2">
    <source>
        <dbReference type="EMBL" id="NNM71860.1"/>
    </source>
</evidence>
<reference evidence="2 3" key="1">
    <citation type="submission" date="2020-04" db="EMBL/GenBank/DDBJ databases">
        <title>Enterovirga sp. isolate from soil.</title>
        <authorList>
            <person name="Chea S."/>
            <person name="Kim D.-U."/>
        </authorList>
    </citation>
    <scope>NUCLEOTIDE SEQUENCE [LARGE SCALE GENOMIC DNA]</scope>
    <source>
        <strain evidence="2 3">DB1703</strain>
    </source>
</reference>
<dbReference type="RefSeq" id="WP_171217391.1">
    <property type="nucleotide sequence ID" value="NZ_JABEPP010000002.1"/>
</dbReference>
<dbReference type="Proteomes" id="UP000564885">
    <property type="component" value="Unassembled WGS sequence"/>
</dbReference>
<dbReference type="InterPro" id="IPR001296">
    <property type="entry name" value="Glyco_trans_1"/>
</dbReference>
<comment type="caution">
    <text evidence="2">The sequence shown here is derived from an EMBL/GenBank/DDBJ whole genome shotgun (WGS) entry which is preliminary data.</text>
</comment>
<dbReference type="AlphaFoldDB" id="A0A849I6Z8"/>
<keyword evidence="2" id="KW-0808">Transferase</keyword>